<dbReference type="InterPro" id="IPR011652">
    <property type="entry name" value="MORN_2"/>
</dbReference>
<reference evidence="2" key="1">
    <citation type="submission" date="2023-05" db="EMBL/GenBank/DDBJ databases">
        <authorList>
            <person name="Zhang X."/>
        </authorList>
    </citation>
    <scope>NUCLEOTIDE SEQUENCE</scope>
    <source>
        <strain evidence="2">YF14B1</strain>
    </source>
</reference>
<accession>A0AAE3QZ51</accession>
<feature type="compositionally biased region" description="Polar residues" evidence="1">
    <location>
        <begin position="243"/>
        <end position="252"/>
    </location>
</feature>
<proteinExistence type="predicted"/>
<sequence>MYLYTSSIRLSFQACFTNIQRICWILVVILLGIPMVKAQKIEMPLHNRVIVNYPEKVVYAYYLPSDQKHKPAKESLFYYWFAANDIKRTRGAYDGKLLHGTYTEFYSNKNLKEKGVMRHGIKTGIWQGWYGNGERKEIIHWDKKGLRGRFRTFNESGNLTSRGTYWNDKLDGKVYVYDEAGKKTKLRYKDGNLLTKVKKNRKQKKADAPQVESQQGKETKWRKLKRKMHLPKIHLRKSKKTATDGQPASQNPAPADQKKKKERKGKKEKAEQVSNDIQISNGMQVPNGVVETPSVSQQENASSKQKKEKKKKKQRKAPAEPATNTTP</sequence>
<dbReference type="SUPFAM" id="SSF82185">
    <property type="entry name" value="Histone H3 K4-specific methyltransferase SET7/9 N-terminal domain"/>
    <property type="match status" value="1"/>
</dbReference>
<evidence type="ECO:0008006" key="4">
    <source>
        <dbReference type="Google" id="ProtNLM"/>
    </source>
</evidence>
<dbReference type="Pfam" id="PF07661">
    <property type="entry name" value="MORN_2"/>
    <property type="match status" value="2"/>
</dbReference>
<feature type="compositionally biased region" description="Basic residues" evidence="1">
    <location>
        <begin position="222"/>
        <end position="240"/>
    </location>
</feature>
<dbReference type="EMBL" id="JASJOS010000027">
    <property type="protein sequence ID" value="MDJ1486103.1"/>
    <property type="molecule type" value="Genomic_DNA"/>
</dbReference>
<protein>
    <recommendedName>
        <fullName evidence="4">Toxin-antitoxin system YwqK family antitoxin</fullName>
    </recommendedName>
</protein>
<gene>
    <name evidence="2" type="ORF">QNI16_36815</name>
</gene>
<dbReference type="Proteomes" id="UP001241110">
    <property type="component" value="Unassembled WGS sequence"/>
</dbReference>
<feature type="region of interest" description="Disordered" evidence="1">
    <location>
        <begin position="199"/>
        <end position="327"/>
    </location>
</feature>
<feature type="compositionally biased region" description="Polar residues" evidence="1">
    <location>
        <begin position="272"/>
        <end position="284"/>
    </location>
</feature>
<dbReference type="AlphaFoldDB" id="A0AAE3QZ51"/>
<evidence type="ECO:0000313" key="2">
    <source>
        <dbReference type="EMBL" id="MDJ1486103.1"/>
    </source>
</evidence>
<evidence type="ECO:0000256" key="1">
    <source>
        <dbReference type="SAM" id="MobiDB-lite"/>
    </source>
</evidence>
<organism evidence="2 3">
    <name type="scientific">Xanthocytophaga flava</name>
    <dbReference type="NCBI Taxonomy" id="3048013"/>
    <lineage>
        <taxon>Bacteria</taxon>
        <taxon>Pseudomonadati</taxon>
        <taxon>Bacteroidota</taxon>
        <taxon>Cytophagia</taxon>
        <taxon>Cytophagales</taxon>
        <taxon>Rhodocytophagaceae</taxon>
        <taxon>Xanthocytophaga</taxon>
    </lineage>
</organism>
<evidence type="ECO:0000313" key="3">
    <source>
        <dbReference type="Proteomes" id="UP001241110"/>
    </source>
</evidence>
<dbReference type="RefSeq" id="WP_313989462.1">
    <property type="nucleotide sequence ID" value="NZ_JASJOS010000027.1"/>
</dbReference>
<feature type="compositionally biased region" description="Basic residues" evidence="1">
    <location>
        <begin position="304"/>
        <end position="316"/>
    </location>
</feature>
<dbReference type="Gene3D" id="3.90.930.1">
    <property type="match status" value="1"/>
</dbReference>
<name>A0AAE3QZ51_9BACT</name>
<comment type="caution">
    <text evidence="2">The sequence shown here is derived from an EMBL/GenBank/DDBJ whole genome shotgun (WGS) entry which is preliminary data.</text>
</comment>
<feature type="compositionally biased region" description="Basic residues" evidence="1">
    <location>
        <begin position="258"/>
        <end position="267"/>
    </location>
</feature>